<proteinExistence type="inferred from homology"/>
<evidence type="ECO:0000256" key="3">
    <source>
        <dbReference type="ARBA" id="ARBA00010067"/>
    </source>
</evidence>
<dbReference type="GO" id="GO:0009734">
    <property type="term" value="P:auxin-activated signaling pathway"/>
    <property type="evidence" value="ECO:0007669"/>
    <property type="project" value="UniProtKB-KW"/>
</dbReference>
<comment type="similarity">
    <text evidence="3">Belongs to the BIG GRAIN 1 (BG1) plant protein family.</text>
</comment>
<comment type="subcellular location">
    <subcellularLocation>
        <location evidence="2">Cell membrane</location>
    </subcellularLocation>
</comment>
<feature type="compositionally biased region" description="Basic and acidic residues" evidence="8">
    <location>
        <begin position="268"/>
        <end position="277"/>
    </location>
</feature>
<dbReference type="PANTHER" id="PTHR33541">
    <property type="entry name" value="PROTEIN BIG GRAIN 1-LIKE A-RELATED"/>
    <property type="match status" value="1"/>
</dbReference>
<evidence type="ECO:0000256" key="1">
    <source>
        <dbReference type="ARBA" id="ARBA00002281"/>
    </source>
</evidence>
<keyword evidence="6" id="KW-0472">Membrane</keyword>
<dbReference type="EMBL" id="JAVIJP010000001">
    <property type="protein sequence ID" value="KAL3655760.1"/>
    <property type="molecule type" value="Genomic_DNA"/>
</dbReference>
<feature type="region of interest" description="Disordered" evidence="8">
    <location>
        <begin position="227"/>
        <end position="278"/>
    </location>
</feature>
<accession>A0ABD3ENG7</accession>
<keyword evidence="5" id="KW-1003">Cell membrane</keyword>
<dbReference type="InterPro" id="IPR039621">
    <property type="entry name" value="BG1-like"/>
</dbReference>
<evidence type="ECO:0000256" key="8">
    <source>
        <dbReference type="SAM" id="MobiDB-lite"/>
    </source>
</evidence>
<feature type="compositionally biased region" description="Basic and acidic residues" evidence="8">
    <location>
        <begin position="231"/>
        <end position="243"/>
    </location>
</feature>
<evidence type="ECO:0000256" key="7">
    <source>
        <dbReference type="ARBA" id="ARBA00023294"/>
    </source>
</evidence>
<feature type="compositionally biased region" description="Polar residues" evidence="8">
    <location>
        <begin position="244"/>
        <end position="263"/>
    </location>
</feature>
<feature type="region of interest" description="Disordered" evidence="8">
    <location>
        <begin position="37"/>
        <end position="67"/>
    </location>
</feature>
<evidence type="ECO:0000256" key="2">
    <source>
        <dbReference type="ARBA" id="ARBA00004236"/>
    </source>
</evidence>
<keyword evidence="10" id="KW-1185">Reference proteome</keyword>
<keyword evidence="7" id="KW-0927">Auxin signaling pathway</keyword>
<evidence type="ECO:0000313" key="10">
    <source>
        <dbReference type="Proteomes" id="UP001632038"/>
    </source>
</evidence>
<comment type="caution">
    <text evidence="9">The sequence shown here is derived from an EMBL/GenBank/DDBJ whole genome shotgun (WGS) entry which is preliminary data.</text>
</comment>
<evidence type="ECO:0000256" key="5">
    <source>
        <dbReference type="ARBA" id="ARBA00022475"/>
    </source>
</evidence>
<dbReference type="Proteomes" id="UP001632038">
    <property type="component" value="Unassembled WGS sequence"/>
</dbReference>
<keyword evidence="4" id="KW-0813">Transport</keyword>
<feature type="compositionally biased region" description="Basic and acidic residues" evidence="8">
    <location>
        <begin position="1"/>
        <end position="14"/>
    </location>
</feature>
<feature type="region of interest" description="Disordered" evidence="8">
    <location>
        <begin position="147"/>
        <end position="174"/>
    </location>
</feature>
<reference evidence="10" key="1">
    <citation type="journal article" date="2024" name="IScience">
        <title>Strigolactones Initiate the Formation of Haustorium-like Structures in Castilleja.</title>
        <authorList>
            <person name="Buerger M."/>
            <person name="Peterson D."/>
            <person name="Chory J."/>
        </authorList>
    </citation>
    <scope>NUCLEOTIDE SEQUENCE [LARGE SCALE GENOMIC DNA]</scope>
</reference>
<gene>
    <name evidence="9" type="ORF">CASFOL_000156</name>
</gene>
<comment type="function">
    <text evidence="1">Involved in auxin transport. Regulator of the auxin signaling pathway.</text>
</comment>
<dbReference type="PANTHER" id="PTHR33541:SF12">
    <property type="entry name" value="PROTEIN BIG GRAIN 1-LIKE A"/>
    <property type="match status" value="1"/>
</dbReference>
<name>A0ABD3ENG7_9LAMI</name>
<evidence type="ECO:0000313" key="9">
    <source>
        <dbReference type="EMBL" id="KAL3655760.1"/>
    </source>
</evidence>
<organism evidence="9 10">
    <name type="scientific">Castilleja foliolosa</name>
    <dbReference type="NCBI Taxonomy" id="1961234"/>
    <lineage>
        <taxon>Eukaryota</taxon>
        <taxon>Viridiplantae</taxon>
        <taxon>Streptophyta</taxon>
        <taxon>Embryophyta</taxon>
        <taxon>Tracheophyta</taxon>
        <taxon>Spermatophyta</taxon>
        <taxon>Magnoliopsida</taxon>
        <taxon>eudicotyledons</taxon>
        <taxon>Gunneridae</taxon>
        <taxon>Pentapetalae</taxon>
        <taxon>asterids</taxon>
        <taxon>lamiids</taxon>
        <taxon>Lamiales</taxon>
        <taxon>Orobanchaceae</taxon>
        <taxon>Pedicularideae</taxon>
        <taxon>Castillejinae</taxon>
        <taxon>Castilleja</taxon>
    </lineage>
</organism>
<dbReference type="AlphaFoldDB" id="A0ABD3ENG7"/>
<sequence>MYTCEKQYRDEKYSKSRIPPKEMPSFSSTLLDQIYRSIDGGAGNSEAHREKPVKKQSSHRLSKTNIIEDEDEMNFRRACLVDKWMEKGKIEKPISKKCPDLELDNKSSLQDNNNDVLFFSSTSSSNSDSSGALSSSDTEFFGPQTKPKVSCFATRPKPVRTGPVPGPARGSKTNPQEHFSLFGDYQNNEKNKSRALKLYANLKKVKQPISPGGRLTSLINSIFNANGKKSKNVDTSKDYRDSNSPKTQSACSTATSFSRSCLSKHSPGSRDKTRDGAQRTVRFHPVIVDDDTRLVYDKRGKPPLPTRDQILDDLKLRKMEKSRKVEEGVRNELKGYNGKNRDDYSLFRKIDGGDGDDDYDGMSDSSSDLFELDHLSLFGGNKLCDELPVYETTRLDTNRSIASRLIR</sequence>
<feature type="compositionally biased region" description="Basic residues" evidence="8">
    <location>
        <begin position="51"/>
        <end position="62"/>
    </location>
</feature>
<evidence type="ECO:0008006" key="11">
    <source>
        <dbReference type="Google" id="ProtNLM"/>
    </source>
</evidence>
<protein>
    <recommendedName>
        <fullName evidence="11">Protein BIG GRAIN 1-like B</fullName>
    </recommendedName>
</protein>
<evidence type="ECO:0000256" key="4">
    <source>
        <dbReference type="ARBA" id="ARBA00022448"/>
    </source>
</evidence>
<dbReference type="GO" id="GO:0005886">
    <property type="term" value="C:plasma membrane"/>
    <property type="evidence" value="ECO:0007669"/>
    <property type="project" value="UniProtKB-SubCell"/>
</dbReference>
<feature type="region of interest" description="Disordered" evidence="8">
    <location>
        <begin position="1"/>
        <end position="25"/>
    </location>
</feature>
<evidence type="ECO:0000256" key="6">
    <source>
        <dbReference type="ARBA" id="ARBA00023136"/>
    </source>
</evidence>